<dbReference type="SMART" id="SM01149">
    <property type="entry name" value="DUF1237"/>
    <property type="match status" value="1"/>
</dbReference>
<feature type="chain" id="PRO_5007293315" evidence="2">
    <location>
        <begin position="24"/>
        <end position="402"/>
    </location>
</feature>
<feature type="non-terminal residue" evidence="3">
    <location>
        <position position="402"/>
    </location>
</feature>
<sequence>MLVPPLAASLLVGLGILSSLAAASNNDFVNAVNAANAAASNPPNSAQHAIPESCPGYSSHAKKRNEPLSPFAYQLAYQRPSPECRTFNASAVEATLRTMKGQIFDLDLHRLFENTFPNTLDTCVRWRGHAANNTDEELAFIITGDINAMWIRDSANQIAPYKVILSSANDDVATVFRGVINLQARYLVLSPYCNAFHPPPESGMNTGGGGGGYRVTPPYDTSVVFTCNFELDDFGGFLQLSYDYYEATGDAAFFDKFQWIYAVQSILHTSRDMQKPTYGPDGEWLEPLYTFQSQTTSSFGTLGNNGIGQPVNDTGMVRSPFRPSDDSATFEHQIPANMMLSRYLALCADIMSQLARAPAGLADEMRAMAAQIRDAIQEHGIVKGPDGEMIYAYEVDGFGGVQ</sequence>
<dbReference type="Proteomes" id="UP000070501">
    <property type="component" value="Unassembled WGS sequence"/>
</dbReference>
<evidence type="ECO:0000313" key="4">
    <source>
        <dbReference type="Proteomes" id="UP000070501"/>
    </source>
</evidence>
<name>A0A136IZQ4_9PEZI</name>
<protein>
    <submittedName>
        <fullName evidence="3">Uncharacterized protein</fullName>
    </submittedName>
</protein>
<gene>
    <name evidence="3" type="ORF">Micbo1qcDRAFT_164816</name>
</gene>
<accession>A0A136IZQ4</accession>
<dbReference type="GO" id="GO:0005975">
    <property type="term" value="P:carbohydrate metabolic process"/>
    <property type="evidence" value="ECO:0007669"/>
    <property type="project" value="InterPro"/>
</dbReference>
<dbReference type="Pfam" id="PF06824">
    <property type="entry name" value="Glyco_hydro_125"/>
    <property type="match status" value="1"/>
</dbReference>
<keyword evidence="4" id="KW-1185">Reference proteome</keyword>
<dbReference type="InParanoid" id="A0A136IZQ4"/>
<reference evidence="4" key="1">
    <citation type="submission" date="2016-02" db="EMBL/GenBank/DDBJ databases">
        <title>Draft genome sequence of Microdochium bolleyi, a fungal endophyte of beachgrass.</title>
        <authorList>
            <consortium name="DOE Joint Genome Institute"/>
            <person name="David A.S."/>
            <person name="May G."/>
            <person name="Haridas S."/>
            <person name="Lim J."/>
            <person name="Wang M."/>
            <person name="Labutti K."/>
            <person name="Lipzen A."/>
            <person name="Barry K."/>
            <person name="Grigoriev I.V."/>
        </authorList>
    </citation>
    <scope>NUCLEOTIDE SEQUENCE [LARGE SCALE GENOMIC DNA]</scope>
    <source>
        <strain evidence="4">J235TASD1</strain>
    </source>
</reference>
<dbReference type="EMBL" id="KQ964253">
    <property type="protein sequence ID" value="KXJ90279.1"/>
    <property type="molecule type" value="Genomic_DNA"/>
</dbReference>
<dbReference type="PANTHER" id="PTHR31047">
    <property type="entry name" value="MEIOTICALLY UP-REGULATED GENE 157 PROTEIN"/>
    <property type="match status" value="1"/>
</dbReference>
<dbReference type="InterPro" id="IPR008928">
    <property type="entry name" value="6-hairpin_glycosidase_sf"/>
</dbReference>
<feature type="signal peptide" evidence="2">
    <location>
        <begin position="1"/>
        <end position="23"/>
    </location>
</feature>
<dbReference type="SUPFAM" id="SSF48208">
    <property type="entry name" value="Six-hairpin glycosidases"/>
    <property type="match status" value="1"/>
</dbReference>
<dbReference type="InterPro" id="IPR012341">
    <property type="entry name" value="6hp_glycosidase-like_sf"/>
</dbReference>
<evidence type="ECO:0000256" key="2">
    <source>
        <dbReference type="SAM" id="SignalP"/>
    </source>
</evidence>
<dbReference type="Gene3D" id="1.50.10.10">
    <property type="match status" value="1"/>
</dbReference>
<evidence type="ECO:0000256" key="1">
    <source>
        <dbReference type="SAM" id="MobiDB-lite"/>
    </source>
</evidence>
<feature type="region of interest" description="Disordered" evidence="1">
    <location>
        <begin position="40"/>
        <end position="62"/>
    </location>
</feature>
<dbReference type="PANTHER" id="PTHR31047:SF1">
    <property type="entry name" value="DUF1237 DOMAIN-CONTAINING PROTEIN"/>
    <property type="match status" value="1"/>
</dbReference>
<proteinExistence type="predicted"/>
<dbReference type="InterPro" id="IPR008313">
    <property type="entry name" value="GH125"/>
</dbReference>
<evidence type="ECO:0000313" key="3">
    <source>
        <dbReference type="EMBL" id="KXJ90279.1"/>
    </source>
</evidence>
<dbReference type="AlphaFoldDB" id="A0A136IZQ4"/>
<dbReference type="STRING" id="196109.A0A136IZQ4"/>
<organism evidence="3 4">
    <name type="scientific">Microdochium bolleyi</name>
    <dbReference type="NCBI Taxonomy" id="196109"/>
    <lineage>
        <taxon>Eukaryota</taxon>
        <taxon>Fungi</taxon>
        <taxon>Dikarya</taxon>
        <taxon>Ascomycota</taxon>
        <taxon>Pezizomycotina</taxon>
        <taxon>Sordariomycetes</taxon>
        <taxon>Xylariomycetidae</taxon>
        <taxon>Xylariales</taxon>
        <taxon>Microdochiaceae</taxon>
        <taxon>Microdochium</taxon>
    </lineage>
</organism>
<dbReference type="GO" id="GO:0003824">
    <property type="term" value="F:catalytic activity"/>
    <property type="evidence" value="ECO:0007669"/>
    <property type="project" value="UniProtKB-ARBA"/>
</dbReference>
<keyword evidence="2" id="KW-0732">Signal</keyword>
<dbReference type="OrthoDB" id="7771656at2759"/>